<keyword evidence="5" id="KW-0028">Amino-acid biosynthesis</keyword>
<evidence type="ECO:0000256" key="2">
    <source>
        <dbReference type="ARBA" id="ARBA00004688"/>
    </source>
</evidence>
<dbReference type="PANTHER" id="PTHR21225:SF12">
    <property type="entry name" value="PHOSPHO-2-DEHYDRO-3-DEOXYHEPTONATE ALDOLASE, TYROSINE-INHIBITED"/>
    <property type="match status" value="1"/>
</dbReference>
<protein>
    <recommendedName>
        <fullName evidence="4">3-deoxy-7-phosphoheptulonate synthase</fullName>
        <ecNumber evidence="4">2.5.1.54</ecNumber>
    </recommendedName>
    <alternativeName>
        <fullName evidence="10">3-deoxy-D-arabino-heptulosonate 7-phosphate synthase</fullName>
    </alternativeName>
    <alternativeName>
        <fullName evidence="9">DAHP synthase</fullName>
    </alternativeName>
    <alternativeName>
        <fullName evidence="8">Phospho-2-keto-3-deoxyheptonate aldolase</fullName>
    </alternativeName>
</protein>
<dbReference type="AlphaFoldDB" id="A0A0F8W6N8"/>
<dbReference type="EC" id="2.5.1.54" evidence="4"/>
<name>A0A0F8W6N8_9ZZZZ</name>
<comment type="caution">
    <text evidence="13">The sequence shown here is derived from an EMBL/GenBank/DDBJ whole genome shotgun (WGS) entry which is preliminary data.</text>
</comment>
<dbReference type="Pfam" id="PF00793">
    <property type="entry name" value="DAHP_synth_1"/>
    <property type="match status" value="1"/>
</dbReference>
<reference evidence="13" key="1">
    <citation type="journal article" date="2015" name="Nature">
        <title>Complex archaea that bridge the gap between prokaryotes and eukaryotes.</title>
        <authorList>
            <person name="Spang A."/>
            <person name="Saw J.H."/>
            <person name="Jorgensen S.L."/>
            <person name="Zaremba-Niedzwiedzka K."/>
            <person name="Martijn J."/>
            <person name="Lind A.E."/>
            <person name="van Eijk R."/>
            <person name="Schleper C."/>
            <person name="Guy L."/>
            <person name="Ettema T.J."/>
        </authorList>
    </citation>
    <scope>NUCLEOTIDE SEQUENCE</scope>
</reference>
<comment type="catalytic activity">
    <reaction evidence="11">
        <text>D-erythrose 4-phosphate + phosphoenolpyruvate + H2O = 7-phospho-2-dehydro-3-deoxy-D-arabino-heptonate + phosphate</text>
        <dbReference type="Rhea" id="RHEA:14717"/>
        <dbReference type="ChEBI" id="CHEBI:15377"/>
        <dbReference type="ChEBI" id="CHEBI:16897"/>
        <dbReference type="ChEBI" id="CHEBI:43474"/>
        <dbReference type="ChEBI" id="CHEBI:58394"/>
        <dbReference type="ChEBI" id="CHEBI:58702"/>
        <dbReference type="EC" id="2.5.1.54"/>
    </reaction>
</comment>
<gene>
    <name evidence="13" type="ORF">LCGC14_3105670</name>
</gene>
<dbReference type="Gene3D" id="3.20.20.70">
    <property type="entry name" value="Aldolase class I"/>
    <property type="match status" value="1"/>
</dbReference>
<dbReference type="GO" id="GO:0005737">
    <property type="term" value="C:cytoplasm"/>
    <property type="evidence" value="ECO:0007669"/>
    <property type="project" value="TreeGrafter"/>
</dbReference>
<dbReference type="GO" id="GO:0003849">
    <property type="term" value="F:3-deoxy-7-phosphoheptulonate synthase activity"/>
    <property type="evidence" value="ECO:0007669"/>
    <property type="project" value="UniProtKB-EC"/>
</dbReference>
<evidence type="ECO:0000256" key="7">
    <source>
        <dbReference type="ARBA" id="ARBA00023141"/>
    </source>
</evidence>
<evidence type="ECO:0000256" key="4">
    <source>
        <dbReference type="ARBA" id="ARBA00012694"/>
    </source>
</evidence>
<comment type="similarity">
    <text evidence="3">Belongs to the class-I DAHP synthase family.</text>
</comment>
<evidence type="ECO:0000256" key="5">
    <source>
        <dbReference type="ARBA" id="ARBA00022605"/>
    </source>
</evidence>
<evidence type="ECO:0000313" key="13">
    <source>
        <dbReference type="EMBL" id="KKK52362.1"/>
    </source>
</evidence>
<evidence type="ECO:0000259" key="12">
    <source>
        <dbReference type="Pfam" id="PF00793"/>
    </source>
</evidence>
<dbReference type="GO" id="GO:0009073">
    <property type="term" value="P:aromatic amino acid family biosynthetic process"/>
    <property type="evidence" value="ECO:0007669"/>
    <property type="project" value="UniProtKB-KW"/>
</dbReference>
<keyword evidence="6" id="KW-0808">Transferase</keyword>
<comment type="pathway">
    <text evidence="2">Metabolic intermediate biosynthesis; chorismate biosynthesis; chorismate from D-erythrose 4-phosphate and phosphoenolpyruvate: step 1/7.</text>
</comment>
<feature type="non-terminal residue" evidence="13">
    <location>
        <position position="1"/>
    </location>
</feature>
<feature type="domain" description="DAHP synthetase I/KDSA" evidence="12">
    <location>
        <begin position="1"/>
        <end position="109"/>
    </location>
</feature>
<dbReference type="EMBL" id="LAZR01067054">
    <property type="protein sequence ID" value="KKK52362.1"/>
    <property type="molecule type" value="Genomic_DNA"/>
</dbReference>
<accession>A0A0F8W6N8</accession>
<evidence type="ECO:0000256" key="10">
    <source>
        <dbReference type="ARBA" id="ARBA00032193"/>
    </source>
</evidence>
<evidence type="ECO:0000256" key="3">
    <source>
        <dbReference type="ARBA" id="ARBA00007985"/>
    </source>
</evidence>
<evidence type="ECO:0000256" key="8">
    <source>
        <dbReference type="ARBA" id="ARBA00031111"/>
    </source>
</evidence>
<evidence type="ECO:0000256" key="9">
    <source>
        <dbReference type="ARBA" id="ARBA00031349"/>
    </source>
</evidence>
<sequence>HIVLRGGKRPNYDPISIEEARLSLIEKKLPEVIMVDCSHANSMKKYQGQSVVWKNIIGQYISGNEALIGLMLESNLHEGNQEVCADVSSLKYGVSITDECISWETTEQLMLWANEQLL</sequence>
<evidence type="ECO:0000256" key="1">
    <source>
        <dbReference type="ARBA" id="ARBA00003726"/>
    </source>
</evidence>
<dbReference type="InterPro" id="IPR006218">
    <property type="entry name" value="DAHP1/KDSA"/>
</dbReference>
<evidence type="ECO:0000256" key="11">
    <source>
        <dbReference type="ARBA" id="ARBA00047508"/>
    </source>
</evidence>
<dbReference type="SUPFAM" id="SSF51569">
    <property type="entry name" value="Aldolase"/>
    <property type="match status" value="1"/>
</dbReference>
<dbReference type="GO" id="GO:0008652">
    <property type="term" value="P:amino acid biosynthetic process"/>
    <property type="evidence" value="ECO:0007669"/>
    <property type="project" value="UniProtKB-KW"/>
</dbReference>
<comment type="function">
    <text evidence="1">Stereospecific condensation of phosphoenolpyruvate (PEP) and D-erythrose-4-phosphate (E4P) giving rise to 3-deoxy-D-arabino-heptulosonate-7-phosphate (DAHP).</text>
</comment>
<dbReference type="PANTHER" id="PTHR21225">
    <property type="entry name" value="PHOSPHO-2-DEHYDRO-3-DEOXYHEPTONATE ALDOLASE DAHP SYNTHETASE"/>
    <property type="match status" value="1"/>
</dbReference>
<evidence type="ECO:0000256" key="6">
    <source>
        <dbReference type="ARBA" id="ARBA00022679"/>
    </source>
</evidence>
<proteinExistence type="inferred from homology"/>
<organism evidence="13">
    <name type="scientific">marine sediment metagenome</name>
    <dbReference type="NCBI Taxonomy" id="412755"/>
    <lineage>
        <taxon>unclassified sequences</taxon>
        <taxon>metagenomes</taxon>
        <taxon>ecological metagenomes</taxon>
    </lineage>
</organism>
<dbReference type="InterPro" id="IPR013785">
    <property type="entry name" value="Aldolase_TIM"/>
</dbReference>
<keyword evidence="7" id="KW-0057">Aromatic amino acid biosynthesis</keyword>
<dbReference type="InterPro" id="IPR006219">
    <property type="entry name" value="DAHP_synth_1"/>
</dbReference>